<dbReference type="InterPro" id="IPR013154">
    <property type="entry name" value="ADH-like_N"/>
</dbReference>
<dbReference type="PANTHER" id="PTHR45348:SF5">
    <property type="entry name" value="OXIDOREDUCTASE, PUTATIVE (AFU_ORTHOLOGUE AFUA_8G01420)-RELATED"/>
    <property type="match status" value="1"/>
</dbReference>
<dbReference type="Gene3D" id="3.90.180.10">
    <property type="entry name" value="Medium-chain alcohol dehydrogenases, catalytic domain"/>
    <property type="match status" value="1"/>
</dbReference>
<accession>A0A507R1T0</accession>
<organism evidence="4 5">
    <name type="scientific">Monascus purpureus</name>
    <name type="common">Red mold</name>
    <name type="synonym">Monascus anka</name>
    <dbReference type="NCBI Taxonomy" id="5098"/>
    <lineage>
        <taxon>Eukaryota</taxon>
        <taxon>Fungi</taxon>
        <taxon>Dikarya</taxon>
        <taxon>Ascomycota</taxon>
        <taxon>Pezizomycotina</taxon>
        <taxon>Eurotiomycetes</taxon>
        <taxon>Eurotiomycetidae</taxon>
        <taxon>Eurotiales</taxon>
        <taxon>Aspergillaceae</taxon>
        <taxon>Monascus</taxon>
    </lineage>
</organism>
<comment type="caution">
    <text evidence="4">The sequence shown here is derived from an EMBL/GenBank/DDBJ whole genome shotgun (WGS) entry which is preliminary data.</text>
</comment>
<dbReference type="SUPFAM" id="SSF50129">
    <property type="entry name" value="GroES-like"/>
    <property type="match status" value="1"/>
</dbReference>
<proteinExistence type="inferred from homology"/>
<dbReference type="SUPFAM" id="SSF51735">
    <property type="entry name" value="NAD(P)-binding Rossmann-fold domains"/>
    <property type="match status" value="1"/>
</dbReference>
<dbReference type="Pfam" id="PF08240">
    <property type="entry name" value="ADH_N"/>
    <property type="match status" value="1"/>
</dbReference>
<keyword evidence="2" id="KW-0560">Oxidoreductase</keyword>
<reference evidence="4 5" key="1">
    <citation type="submission" date="2019-06" db="EMBL/GenBank/DDBJ databases">
        <title>Wine fermentation using esterase from Monascus purpureus.</title>
        <authorList>
            <person name="Geng C."/>
            <person name="Zhang Y."/>
        </authorList>
    </citation>
    <scope>NUCLEOTIDE SEQUENCE [LARGE SCALE GENOMIC DNA]</scope>
    <source>
        <strain evidence="4">HQ1</strain>
    </source>
</reference>
<protein>
    <recommendedName>
        <fullName evidence="3">Enoyl reductase (ER) domain-containing protein</fullName>
    </recommendedName>
</protein>
<dbReference type="EMBL" id="VIFY01000025">
    <property type="protein sequence ID" value="TQB74910.1"/>
    <property type="molecule type" value="Genomic_DNA"/>
</dbReference>
<gene>
    <name evidence="4" type="ORF">MPDQ_003941</name>
</gene>
<dbReference type="InterPro" id="IPR020843">
    <property type="entry name" value="ER"/>
</dbReference>
<name>A0A507R1T0_MONPU</name>
<evidence type="ECO:0000256" key="2">
    <source>
        <dbReference type="ARBA" id="ARBA00023002"/>
    </source>
</evidence>
<dbReference type="InterPro" id="IPR036291">
    <property type="entry name" value="NAD(P)-bd_dom_sf"/>
</dbReference>
<evidence type="ECO:0000313" key="5">
    <source>
        <dbReference type="Proteomes" id="UP000319663"/>
    </source>
</evidence>
<dbReference type="SMART" id="SM00829">
    <property type="entry name" value="PKS_ER"/>
    <property type="match status" value="1"/>
</dbReference>
<dbReference type="PANTHER" id="PTHR45348">
    <property type="entry name" value="HYPOTHETICAL OXIDOREDUCTASE (EUROFUNG)"/>
    <property type="match status" value="1"/>
</dbReference>
<dbReference type="OrthoDB" id="3233595at2759"/>
<dbReference type="CDD" id="cd08249">
    <property type="entry name" value="enoyl_reductase_like"/>
    <property type="match status" value="1"/>
</dbReference>
<comment type="similarity">
    <text evidence="1">Belongs to the zinc-containing alcohol dehydrogenase family.</text>
</comment>
<dbReference type="GO" id="GO:0016651">
    <property type="term" value="F:oxidoreductase activity, acting on NAD(P)H"/>
    <property type="evidence" value="ECO:0007669"/>
    <property type="project" value="InterPro"/>
</dbReference>
<sequence>MKEAVVNHQLQSRIHDVDIPKPAPGQVLIKVVVSGSNPKDWKYPRFALPKGIYGNYGDDIAGYVAAVGEDVLEFKPGDKVAAFHEVRAPHGSWAEYALAPGLSTFHLPEKISLEEASTIPLAAGTAAVGLYQRLGLPLPWNPATRPIPLVIYGGATSVGAFAIKLARLSNIHPIITVAGNGIPFVETLIDTTKGDTVVDYRHGDEAVRAGIRKAAGNNPIAYAFDAVSEGGSVENIFDVLEKKSSKVTTVLRVDQDKIPSGIEHVFTYVGTVHKAPSQPGAVLGDAEFGHVIYRFLARGLAQGWFSGHPYEVVPGGLNGIEAVLRNLESGKASAVKYVVRIAETAGVSEPSRNQVNE</sequence>
<dbReference type="Gene3D" id="3.40.50.720">
    <property type="entry name" value="NAD(P)-binding Rossmann-like Domain"/>
    <property type="match status" value="1"/>
</dbReference>
<keyword evidence="5" id="KW-1185">Reference proteome</keyword>
<dbReference type="AlphaFoldDB" id="A0A507R1T0"/>
<evidence type="ECO:0000256" key="1">
    <source>
        <dbReference type="ARBA" id="ARBA00008072"/>
    </source>
</evidence>
<dbReference type="STRING" id="5098.A0A507R1T0"/>
<dbReference type="InterPro" id="IPR011032">
    <property type="entry name" value="GroES-like_sf"/>
</dbReference>
<feature type="domain" description="Enoyl reductase (ER)" evidence="3">
    <location>
        <begin position="12"/>
        <end position="272"/>
    </location>
</feature>
<dbReference type="Proteomes" id="UP000319663">
    <property type="component" value="Unassembled WGS sequence"/>
</dbReference>
<evidence type="ECO:0000313" key="4">
    <source>
        <dbReference type="EMBL" id="TQB74910.1"/>
    </source>
</evidence>
<evidence type="ECO:0000259" key="3">
    <source>
        <dbReference type="SMART" id="SM00829"/>
    </source>
</evidence>
<dbReference type="InterPro" id="IPR047122">
    <property type="entry name" value="Trans-enoyl_RdTase-like"/>
</dbReference>